<keyword evidence="1" id="KW-0472">Membrane</keyword>
<dbReference type="Proteomes" id="UP000596742">
    <property type="component" value="Unassembled WGS sequence"/>
</dbReference>
<keyword evidence="4" id="KW-1185">Reference proteome</keyword>
<dbReference type="EMBL" id="UYJE01002494">
    <property type="protein sequence ID" value="VDI11259.1"/>
    <property type="molecule type" value="Genomic_DNA"/>
</dbReference>
<keyword evidence="2" id="KW-0732">Signal</keyword>
<comment type="caution">
    <text evidence="3">The sequence shown here is derived from an EMBL/GenBank/DDBJ whole genome shotgun (WGS) entry which is preliminary data.</text>
</comment>
<reference evidence="3" key="1">
    <citation type="submission" date="2018-11" db="EMBL/GenBank/DDBJ databases">
        <authorList>
            <person name="Alioto T."/>
            <person name="Alioto T."/>
        </authorList>
    </citation>
    <scope>NUCLEOTIDE SEQUENCE</scope>
</reference>
<sequence>MQCVTMMFIIISTFLLFTGESYVVPVTFHIRGCLNVEQSLNGRCYQDKSILDQQRGVLSNHLKRLIDGLGFSVSFRLGELNGVLCVNGPNNTDPWRRNAAMGHTYNWMTFFVCAMVSIFFIYKI</sequence>
<proteinExistence type="predicted"/>
<keyword evidence="1" id="KW-0812">Transmembrane</keyword>
<feature type="chain" id="PRO_5032286972" evidence="2">
    <location>
        <begin position="22"/>
        <end position="124"/>
    </location>
</feature>
<name>A0A8B6CVJ7_MYTGA</name>
<evidence type="ECO:0000256" key="1">
    <source>
        <dbReference type="SAM" id="Phobius"/>
    </source>
</evidence>
<evidence type="ECO:0000256" key="2">
    <source>
        <dbReference type="SAM" id="SignalP"/>
    </source>
</evidence>
<dbReference type="AlphaFoldDB" id="A0A8B6CVJ7"/>
<feature type="transmembrane region" description="Helical" evidence="1">
    <location>
        <begin position="104"/>
        <end position="122"/>
    </location>
</feature>
<gene>
    <name evidence="3" type="ORF">MGAL_10B043955</name>
</gene>
<evidence type="ECO:0000313" key="4">
    <source>
        <dbReference type="Proteomes" id="UP000596742"/>
    </source>
</evidence>
<keyword evidence="1" id="KW-1133">Transmembrane helix</keyword>
<protein>
    <submittedName>
        <fullName evidence="3">Uncharacterized protein</fullName>
    </submittedName>
</protein>
<feature type="signal peptide" evidence="2">
    <location>
        <begin position="1"/>
        <end position="21"/>
    </location>
</feature>
<accession>A0A8B6CVJ7</accession>
<evidence type="ECO:0000313" key="3">
    <source>
        <dbReference type="EMBL" id="VDI11259.1"/>
    </source>
</evidence>
<organism evidence="3 4">
    <name type="scientific">Mytilus galloprovincialis</name>
    <name type="common">Mediterranean mussel</name>
    <dbReference type="NCBI Taxonomy" id="29158"/>
    <lineage>
        <taxon>Eukaryota</taxon>
        <taxon>Metazoa</taxon>
        <taxon>Spiralia</taxon>
        <taxon>Lophotrochozoa</taxon>
        <taxon>Mollusca</taxon>
        <taxon>Bivalvia</taxon>
        <taxon>Autobranchia</taxon>
        <taxon>Pteriomorphia</taxon>
        <taxon>Mytilida</taxon>
        <taxon>Mytiloidea</taxon>
        <taxon>Mytilidae</taxon>
        <taxon>Mytilinae</taxon>
        <taxon>Mytilus</taxon>
    </lineage>
</organism>